<dbReference type="PANTHER" id="PTHR14577">
    <property type="entry name" value="NUCLEOLAR PROTEIN 12"/>
    <property type="match status" value="1"/>
</dbReference>
<sequence>MGDFTNDWSGGFHPRKKKKKNNTVLMFDENARREFLTGFHKRNLERRQKALEEFEKQLKIERSRIKAESKEAYRKILMMQRPVPELDLFSQEIDMDTHSVTVTEMSAAQLAKSNNWIGENQITYQEKETEPIQNQSDTDQSDLEGMQLKPRKKESYRKTILKRCKDIKKGIMKQATLRVKNSKIFLQKSKIEKFKHIKRKKKEEKKRKKLKRQKMMGNQ</sequence>
<keyword evidence="4 6" id="KW-0175">Coiled coil</keyword>
<dbReference type="InterPro" id="IPR019186">
    <property type="entry name" value="Nucleolar_protein_12"/>
</dbReference>
<comment type="similarity">
    <text evidence="2">Belongs to the RRP17 family.</text>
</comment>
<reference evidence="8 9" key="1">
    <citation type="submission" date="2023-10" db="EMBL/GenBank/DDBJ databases">
        <title>Genomes of two closely related lineages of the louse Polyplax serrata with different host specificities.</title>
        <authorList>
            <person name="Martinu J."/>
            <person name="Tarabai H."/>
            <person name="Stefka J."/>
            <person name="Hypsa V."/>
        </authorList>
    </citation>
    <scope>NUCLEOTIDE SEQUENCE [LARGE SCALE GENOMIC DNA]</scope>
    <source>
        <strain evidence="8">HR10_N</strain>
    </source>
</reference>
<name>A0AAN8SBI0_POLSC</name>
<gene>
    <name evidence="8" type="ORF">RUM43_004326</name>
</gene>
<feature type="region of interest" description="Disordered" evidence="7">
    <location>
        <begin position="196"/>
        <end position="219"/>
    </location>
</feature>
<evidence type="ECO:0000313" key="8">
    <source>
        <dbReference type="EMBL" id="KAK6642824.1"/>
    </source>
</evidence>
<feature type="region of interest" description="Disordered" evidence="7">
    <location>
        <begin position="1"/>
        <end position="20"/>
    </location>
</feature>
<organism evidence="8 9">
    <name type="scientific">Polyplax serrata</name>
    <name type="common">Common mouse louse</name>
    <dbReference type="NCBI Taxonomy" id="468196"/>
    <lineage>
        <taxon>Eukaryota</taxon>
        <taxon>Metazoa</taxon>
        <taxon>Ecdysozoa</taxon>
        <taxon>Arthropoda</taxon>
        <taxon>Hexapoda</taxon>
        <taxon>Insecta</taxon>
        <taxon>Pterygota</taxon>
        <taxon>Neoptera</taxon>
        <taxon>Paraneoptera</taxon>
        <taxon>Psocodea</taxon>
        <taxon>Troctomorpha</taxon>
        <taxon>Phthiraptera</taxon>
        <taxon>Anoplura</taxon>
        <taxon>Polyplacidae</taxon>
        <taxon>Polyplax</taxon>
    </lineage>
</organism>
<dbReference type="Pfam" id="PF09805">
    <property type="entry name" value="Nop25"/>
    <property type="match status" value="1"/>
</dbReference>
<accession>A0AAN8SBI0</accession>
<evidence type="ECO:0000256" key="6">
    <source>
        <dbReference type="SAM" id="Coils"/>
    </source>
</evidence>
<proteinExistence type="inferred from homology"/>
<keyword evidence="5" id="KW-0539">Nucleus</keyword>
<dbReference type="EMBL" id="JAWJWE010000002">
    <property type="protein sequence ID" value="KAK6642824.1"/>
    <property type="molecule type" value="Genomic_DNA"/>
</dbReference>
<evidence type="ECO:0000313" key="9">
    <source>
        <dbReference type="Proteomes" id="UP001372834"/>
    </source>
</evidence>
<dbReference type="GO" id="GO:0005730">
    <property type="term" value="C:nucleolus"/>
    <property type="evidence" value="ECO:0007669"/>
    <property type="project" value="UniProtKB-SubCell"/>
</dbReference>
<evidence type="ECO:0000256" key="7">
    <source>
        <dbReference type="SAM" id="MobiDB-lite"/>
    </source>
</evidence>
<evidence type="ECO:0000256" key="2">
    <source>
        <dbReference type="ARBA" id="ARBA00007175"/>
    </source>
</evidence>
<comment type="caution">
    <text evidence="8">The sequence shown here is derived from an EMBL/GenBank/DDBJ whole genome shotgun (WGS) entry which is preliminary data.</text>
</comment>
<dbReference type="Proteomes" id="UP001372834">
    <property type="component" value="Unassembled WGS sequence"/>
</dbReference>
<protein>
    <recommendedName>
        <fullName evidence="3">Nucleolar protein 12</fullName>
    </recommendedName>
</protein>
<dbReference type="GO" id="GO:0019843">
    <property type="term" value="F:rRNA binding"/>
    <property type="evidence" value="ECO:0007669"/>
    <property type="project" value="TreeGrafter"/>
</dbReference>
<dbReference type="AlphaFoldDB" id="A0AAN8SBI0"/>
<evidence type="ECO:0000256" key="1">
    <source>
        <dbReference type="ARBA" id="ARBA00004604"/>
    </source>
</evidence>
<evidence type="ECO:0000256" key="3">
    <source>
        <dbReference type="ARBA" id="ARBA00015520"/>
    </source>
</evidence>
<comment type="subcellular location">
    <subcellularLocation>
        <location evidence="1">Nucleus</location>
        <location evidence="1">Nucleolus</location>
    </subcellularLocation>
</comment>
<feature type="coiled-coil region" evidence="6">
    <location>
        <begin position="41"/>
        <end position="71"/>
    </location>
</feature>
<dbReference type="PANTHER" id="PTHR14577:SF0">
    <property type="entry name" value="NUCLEOLAR PROTEIN 12"/>
    <property type="match status" value="1"/>
</dbReference>
<evidence type="ECO:0000256" key="4">
    <source>
        <dbReference type="ARBA" id="ARBA00023054"/>
    </source>
</evidence>
<evidence type="ECO:0000256" key="5">
    <source>
        <dbReference type="ARBA" id="ARBA00023242"/>
    </source>
</evidence>
<feature type="region of interest" description="Disordered" evidence="7">
    <location>
        <begin position="125"/>
        <end position="145"/>
    </location>
</feature>